<evidence type="ECO:0000313" key="8">
    <source>
        <dbReference type="EMBL" id="CAJ0965765.1"/>
    </source>
</evidence>
<comment type="caution">
    <text evidence="8">The sequence shown here is derived from an EMBL/GenBank/DDBJ whole genome shotgun (WGS) entry which is preliminary data.</text>
</comment>
<dbReference type="Proteomes" id="UP001176940">
    <property type="component" value="Unassembled WGS sequence"/>
</dbReference>
<feature type="transmembrane region" description="Helical" evidence="7">
    <location>
        <begin position="7"/>
        <end position="31"/>
    </location>
</feature>
<comment type="similarity">
    <text evidence="2">Belongs to the tetraspanin (TM4SF) family.</text>
</comment>
<dbReference type="InterPro" id="IPR018499">
    <property type="entry name" value="Tetraspanin/Peripherin"/>
</dbReference>
<evidence type="ECO:0000256" key="5">
    <source>
        <dbReference type="ARBA" id="ARBA00023136"/>
    </source>
</evidence>
<evidence type="ECO:0000256" key="3">
    <source>
        <dbReference type="ARBA" id="ARBA00022692"/>
    </source>
</evidence>
<dbReference type="EMBL" id="CAUEEQ010069486">
    <property type="protein sequence ID" value="CAJ0965765.1"/>
    <property type="molecule type" value="Genomic_DNA"/>
</dbReference>
<keyword evidence="4 7" id="KW-1133">Transmembrane helix</keyword>
<evidence type="ECO:0000313" key="9">
    <source>
        <dbReference type="Proteomes" id="UP001176940"/>
    </source>
</evidence>
<dbReference type="PANTHER" id="PTHR47110:SF2">
    <property type="entry name" value="UROPLAKIN-1B"/>
    <property type="match status" value="1"/>
</dbReference>
<accession>A0ABN9MG42</accession>
<keyword evidence="9" id="KW-1185">Reference proteome</keyword>
<name>A0ABN9MG42_9NEOB</name>
<keyword evidence="5 7" id="KW-0472">Membrane</keyword>
<proteinExistence type="inferred from homology"/>
<evidence type="ECO:0000256" key="4">
    <source>
        <dbReference type="ARBA" id="ARBA00022989"/>
    </source>
</evidence>
<evidence type="ECO:0000256" key="7">
    <source>
        <dbReference type="SAM" id="Phobius"/>
    </source>
</evidence>
<sequence>MAEKGSSGLVAIIVFGNVVIMNITAIIHSVYSAAWPCLPKRFGPPLIPTTFISFGGDGKDDVFAGGWIGIFCGFSFFLLGLYGIVAAIKGSRTMLMVYLVLMMIVYIFECASCITSFTHRDYMINSNVIKAQMLTRFADNTNTGAEITNFWKRVMLDTKKNPMSNKAVLCGVDGPRDWVDYSSTFRVSYPEPVAPWPFWCCARDDNFQIVNVQGCRVGLAPYVYTTGCFEHIGHAINSYTWGISWFGFAILMWTLAPDFSSLDDSVLKYHRPLRMYRQSSWSSATTMMPPPIM</sequence>
<dbReference type="PANTHER" id="PTHR47110">
    <property type="entry name" value="TESTIS-SPECIFIC EXPRESSED PROTEIN 55"/>
    <property type="match status" value="1"/>
</dbReference>
<dbReference type="PRINTS" id="PR00259">
    <property type="entry name" value="TMFOUR"/>
</dbReference>
<keyword evidence="3 7" id="KW-0812">Transmembrane</keyword>
<protein>
    <recommendedName>
        <fullName evidence="10">Tetraspanin</fullName>
    </recommendedName>
</protein>
<dbReference type="CDD" id="cd03156">
    <property type="entry name" value="uroplakin_I_like_LEL"/>
    <property type="match status" value="1"/>
</dbReference>
<reference evidence="8" key="1">
    <citation type="submission" date="2023-07" db="EMBL/GenBank/DDBJ databases">
        <authorList>
            <person name="Stuckert A."/>
        </authorList>
    </citation>
    <scope>NUCLEOTIDE SEQUENCE</scope>
</reference>
<feature type="transmembrane region" description="Helical" evidence="7">
    <location>
        <begin position="95"/>
        <end position="117"/>
    </location>
</feature>
<feature type="transmembrane region" description="Helical" evidence="7">
    <location>
        <begin position="67"/>
        <end position="88"/>
    </location>
</feature>
<evidence type="ECO:0008006" key="10">
    <source>
        <dbReference type="Google" id="ProtNLM"/>
    </source>
</evidence>
<evidence type="ECO:0000256" key="1">
    <source>
        <dbReference type="ARBA" id="ARBA00004141"/>
    </source>
</evidence>
<keyword evidence="6" id="KW-0325">Glycoprotein</keyword>
<dbReference type="Pfam" id="PF00335">
    <property type="entry name" value="Tetraspanin"/>
    <property type="match status" value="1"/>
</dbReference>
<evidence type="ECO:0000256" key="2">
    <source>
        <dbReference type="ARBA" id="ARBA00006840"/>
    </source>
</evidence>
<organism evidence="8 9">
    <name type="scientific">Ranitomeya imitator</name>
    <name type="common">mimic poison frog</name>
    <dbReference type="NCBI Taxonomy" id="111125"/>
    <lineage>
        <taxon>Eukaryota</taxon>
        <taxon>Metazoa</taxon>
        <taxon>Chordata</taxon>
        <taxon>Craniata</taxon>
        <taxon>Vertebrata</taxon>
        <taxon>Euteleostomi</taxon>
        <taxon>Amphibia</taxon>
        <taxon>Batrachia</taxon>
        <taxon>Anura</taxon>
        <taxon>Neobatrachia</taxon>
        <taxon>Hyloidea</taxon>
        <taxon>Dendrobatidae</taxon>
        <taxon>Dendrobatinae</taxon>
        <taxon>Ranitomeya</taxon>
    </lineage>
</organism>
<evidence type="ECO:0000256" key="6">
    <source>
        <dbReference type="ARBA" id="ARBA00023180"/>
    </source>
</evidence>
<gene>
    <name evidence="8" type="ORF">RIMI_LOCUS20599038</name>
</gene>
<comment type="subcellular location">
    <subcellularLocation>
        <location evidence="1">Membrane</location>
        <topology evidence="1">Multi-pass membrane protein</topology>
    </subcellularLocation>
</comment>